<accession>A0A1Y1ZUB3</accession>
<feature type="compositionally biased region" description="Low complexity" evidence="1">
    <location>
        <begin position="38"/>
        <end position="55"/>
    </location>
</feature>
<feature type="compositionally biased region" description="Polar residues" evidence="1">
    <location>
        <begin position="1"/>
        <end position="13"/>
    </location>
</feature>
<organism evidence="2 3">
    <name type="scientific">Clohesyomyces aquaticus</name>
    <dbReference type="NCBI Taxonomy" id="1231657"/>
    <lineage>
        <taxon>Eukaryota</taxon>
        <taxon>Fungi</taxon>
        <taxon>Dikarya</taxon>
        <taxon>Ascomycota</taxon>
        <taxon>Pezizomycotina</taxon>
        <taxon>Dothideomycetes</taxon>
        <taxon>Pleosporomycetidae</taxon>
        <taxon>Pleosporales</taxon>
        <taxon>Lindgomycetaceae</taxon>
        <taxon>Clohesyomyces</taxon>
    </lineage>
</organism>
<dbReference type="OrthoDB" id="5275938at2759"/>
<comment type="caution">
    <text evidence="2">The sequence shown here is derived from an EMBL/GenBank/DDBJ whole genome shotgun (WGS) entry which is preliminary data.</text>
</comment>
<evidence type="ECO:0000313" key="2">
    <source>
        <dbReference type="EMBL" id="ORY13647.1"/>
    </source>
</evidence>
<evidence type="ECO:0000313" key="3">
    <source>
        <dbReference type="Proteomes" id="UP000193144"/>
    </source>
</evidence>
<name>A0A1Y1ZUB3_9PLEO</name>
<proteinExistence type="predicted"/>
<dbReference type="EMBL" id="MCFA01000040">
    <property type="protein sequence ID" value="ORY13647.1"/>
    <property type="molecule type" value="Genomic_DNA"/>
</dbReference>
<dbReference type="AlphaFoldDB" id="A0A1Y1ZUB3"/>
<sequence length="459" mass="51075">MPEDTQQPFSSTIPEEIPQRGKKHSREDDGEDEPCNDGSNESSSGQVSSSLGSLSPRHIKKLRGLIQPDQRNTHEAATSAMEVMTITVPDEAGSISRGDIPMPTSAEARTFSFTGVIDQGRVSRPAKRFRLNVPFVETITLGASLSATEPPKSSRGVIGAIGKAIGSFTGSSAPVKDINLNQLGNVKIKLRTSTSGQPHNSSEQVIIATVRCELEQVKDLGQGDFWKSTFQLQYFMSPSTREFFEDDADAMLFVLKIAHDRGHEIKGCEEWLFVSWTFGFNDSFAALYAHMVRHCRLSGDRELLNSVNELVCGDFSQPVIESIRQSRLNYLKALLHEAYLWASQLTDPSLNCCHAASGRHDSSNCTNLRASAFYRGLRQIGLPTYQPAVDALPAWSVARLADFLTDIEKYSPRITIPADGNDMEIQNLKPDCREKFQWETIERKVPLYSNRLIHFTYKP</sequence>
<protein>
    <submittedName>
        <fullName evidence="2">Uncharacterized protein</fullName>
    </submittedName>
</protein>
<feature type="region of interest" description="Disordered" evidence="1">
    <location>
        <begin position="1"/>
        <end position="55"/>
    </location>
</feature>
<dbReference type="Proteomes" id="UP000193144">
    <property type="component" value="Unassembled WGS sequence"/>
</dbReference>
<keyword evidence="3" id="KW-1185">Reference proteome</keyword>
<reference evidence="2 3" key="1">
    <citation type="submission" date="2016-07" db="EMBL/GenBank/DDBJ databases">
        <title>Pervasive Adenine N6-methylation of Active Genes in Fungi.</title>
        <authorList>
            <consortium name="DOE Joint Genome Institute"/>
            <person name="Mondo S.J."/>
            <person name="Dannebaum R.O."/>
            <person name="Kuo R.C."/>
            <person name="Labutti K."/>
            <person name="Haridas S."/>
            <person name="Kuo A."/>
            <person name="Salamov A."/>
            <person name="Ahrendt S.R."/>
            <person name="Lipzen A."/>
            <person name="Sullivan W."/>
            <person name="Andreopoulos W.B."/>
            <person name="Clum A."/>
            <person name="Lindquist E."/>
            <person name="Daum C."/>
            <person name="Ramamoorthy G.K."/>
            <person name="Gryganskyi A."/>
            <person name="Culley D."/>
            <person name="Magnuson J.K."/>
            <person name="James T.Y."/>
            <person name="O'Malley M.A."/>
            <person name="Stajich J.E."/>
            <person name="Spatafora J.W."/>
            <person name="Visel A."/>
            <person name="Grigoriev I.V."/>
        </authorList>
    </citation>
    <scope>NUCLEOTIDE SEQUENCE [LARGE SCALE GENOMIC DNA]</scope>
    <source>
        <strain evidence="2 3">CBS 115471</strain>
    </source>
</reference>
<gene>
    <name evidence="2" type="ORF">BCR34DRAFT_648728</name>
</gene>
<evidence type="ECO:0000256" key="1">
    <source>
        <dbReference type="SAM" id="MobiDB-lite"/>
    </source>
</evidence>